<evidence type="ECO:0000313" key="3">
    <source>
        <dbReference type="Proteomes" id="UP000060071"/>
    </source>
</evidence>
<dbReference type="Proteomes" id="UP000060071">
    <property type="component" value="Chromosome"/>
</dbReference>
<reference evidence="2 3" key="1">
    <citation type="submission" date="2015-12" db="EMBL/GenBank/DDBJ databases">
        <authorList>
            <person name="Kim M.K."/>
            <person name="Srinivasan S."/>
            <person name="Lee J.-J."/>
            <person name="Kim K."/>
        </authorList>
    </citation>
    <scope>NUCLEOTIDE SEQUENCE [LARGE SCALE GENOMIC DNA]</scope>
    <source>
        <strain evidence="2 3">BM2</strain>
    </source>
</reference>
<protein>
    <submittedName>
        <fullName evidence="2">Uncharacterized protein</fullName>
    </submittedName>
</protein>
<dbReference type="EMBL" id="CP013910">
    <property type="protein sequence ID" value="ALW87686.1"/>
    <property type="molecule type" value="Genomic_DNA"/>
</dbReference>
<gene>
    <name evidence="2" type="ORF">AUC44_01230</name>
</gene>
<evidence type="ECO:0000256" key="1">
    <source>
        <dbReference type="SAM" id="MobiDB-lite"/>
    </source>
</evidence>
<name>A0ABM5X1T4_9DEIO</name>
<proteinExistence type="predicted"/>
<evidence type="ECO:0000313" key="2">
    <source>
        <dbReference type="EMBL" id="ALW87686.1"/>
    </source>
</evidence>
<keyword evidence="3" id="KW-1185">Reference proteome</keyword>
<feature type="compositionally biased region" description="Low complexity" evidence="1">
    <location>
        <begin position="210"/>
        <end position="221"/>
    </location>
</feature>
<organism evidence="2 3">
    <name type="scientific">Deinococcus actinosclerus</name>
    <dbReference type="NCBI Taxonomy" id="1768108"/>
    <lineage>
        <taxon>Bacteria</taxon>
        <taxon>Thermotogati</taxon>
        <taxon>Deinococcota</taxon>
        <taxon>Deinococci</taxon>
        <taxon>Deinococcales</taxon>
        <taxon>Deinococcaceae</taxon>
        <taxon>Deinococcus</taxon>
    </lineage>
</organism>
<feature type="region of interest" description="Disordered" evidence="1">
    <location>
        <begin position="202"/>
        <end position="221"/>
    </location>
</feature>
<accession>A0ABM5X1T4</accession>
<feature type="compositionally biased region" description="Gly residues" evidence="1">
    <location>
        <begin position="116"/>
        <end position="125"/>
    </location>
</feature>
<sequence length="221" mass="20286">MGGEGDGLLGAAGDEDLVGGGGKARAGVVLGDEVAQVGEAVGVVGAVVLGVCGGVAQAGALLVGEDGHGDGEVDLAGVGRADGGAQRQEGLGAGGGGGDVRAASDVPGEVAAGGEVVEGGDGGGAADPEQRGDGAFGGEALPGREFAPVDGGLEVSVQAGVEGAGVVAPAAQQGGPVGRVGGAGLGGHGVQLTGQSVWMSRPMRGPLPLPSGGHSGAHSGA</sequence>
<feature type="region of interest" description="Disordered" evidence="1">
    <location>
        <begin position="115"/>
        <end position="138"/>
    </location>
</feature>